<organism evidence="1">
    <name type="scientific">Salmonella enterica</name>
    <name type="common">Salmonella choleraesuis</name>
    <dbReference type="NCBI Taxonomy" id="28901"/>
    <lineage>
        <taxon>Bacteria</taxon>
        <taxon>Pseudomonadati</taxon>
        <taxon>Pseudomonadota</taxon>
        <taxon>Gammaproteobacteria</taxon>
        <taxon>Enterobacterales</taxon>
        <taxon>Enterobacteriaceae</taxon>
        <taxon>Salmonella</taxon>
    </lineage>
</organism>
<protein>
    <submittedName>
        <fullName evidence="1">SET domain-containing protein</fullName>
    </submittedName>
</protein>
<dbReference type="SUPFAM" id="SSF82199">
    <property type="entry name" value="SET domain"/>
    <property type="match status" value="1"/>
</dbReference>
<gene>
    <name evidence="1" type="ORF">G0B27_09325</name>
</gene>
<feature type="non-terminal residue" evidence="1">
    <location>
        <position position="1"/>
    </location>
</feature>
<dbReference type="EMBL" id="DAAMGM010000006">
    <property type="protein sequence ID" value="HAC6574448.1"/>
    <property type="molecule type" value="Genomic_DNA"/>
</dbReference>
<dbReference type="InterPro" id="IPR046341">
    <property type="entry name" value="SET_dom_sf"/>
</dbReference>
<accession>A0A701ZDB4</accession>
<dbReference type="AlphaFoldDB" id="A0A701ZDB4"/>
<comment type="caution">
    <text evidence="1">The sequence shown here is derived from an EMBL/GenBank/DDBJ whole genome shotgun (WGS) entry which is preliminary data.</text>
</comment>
<reference evidence="1" key="2">
    <citation type="submission" date="2018-07" db="EMBL/GenBank/DDBJ databases">
        <authorList>
            <consortium name="NCBI Pathogen Detection Project"/>
        </authorList>
    </citation>
    <scope>NUCLEOTIDE SEQUENCE</scope>
    <source>
        <strain evidence="1">232-84</strain>
    </source>
</reference>
<sequence>TAEAEARQNVSVVLVGKNINFFLTTRDISAGEELWFDYGQDYQHFEPGEALRSAQVKEEPPSSEGE</sequence>
<name>A0A701ZDB4_SALER</name>
<dbReference type="CDD" id="cd08161">
    <property type="entry name" value="SET"/>
    <property type="match status" value="1"/>
</dbReference>
<evidence type="ECO:0000313" key="1">
    <source>
        <dbReference type="EMBL" id="HAC6574448.1"/>
    </source>
</evidence>
<proteinExistence type="predicted"/>
<dbReference type="Gene3D" id="2.170.270.10">
    <property type="entry name" value="SET domain"/>
    <property type="match status" value="1"/>
</dbReference>
<reference evidence="1" key="1">
    <citation type="journal article" date="2018" name="Genome Biol.">
        <title>SKESA: strategic k-mer extension for scrupulous assemblies.</title>
        <authorList>
            <person name="Souvorov A."/>
            <person name="Agarwala R."/>
            <person name="Lipman D.J."/>
        </authorList>
    </citation>
    <scope>NUCLEOTIDE SEQUENCE</scope>
    <source>
        <strain evidence="1">232-84</strain>
    </source>
</reference>